<protein>
    <submittedName>
        <fullName evidence="2">NAD-dependent epimerase/dehydratase family protein</fullName>
    </submittedName>
</protein>
<accession>A0ABU8WB27</accession>
<proteinExistence type="predicted"/>
<dbReference type="InterPro" id="IPR001509">
    <property type="entry name" value="Epimerase_deHydtase"/>
</dbReference>
<name>A0ABU8WB27_9BURK</name>
<organism evidence="2 3">
    <name type="scientific">Variovorax humicola</name>
    <dbReference type="NCBI Taxonomy" id="1769758"/>
    <lineage>
        <taxon>Bacteria</taxon>
        <taxon>Pseudomonadati</taxon>
        <taxon>Pseudomonadota</taxon>
        <taxon>Betaproteobacteria</taxon>
        <taxon>Burkholderiales</taxon>
        <taxon>Comamonadaceae</taxon>
        <taxon>Variovorax</taxon>
    </lineage>
</organism>
<dbReference type="InterPro" id="IPR036291">
    <property type="entry name" value="NAD(P)-bd_dom_sf"/>
</dbReference>
<evidence type="ECO:0000259" key="1">
    <source>
        <dbReference type="Pfam" id="PF01370"/>
    </source>
</evidence>
<comment type="caution">
    <text evidence="2">The sequence shown here is derived from an EMBL/GenBank/DDBJ whole genome shotgun (WGS) entry which is preliminary data.</text>
</comment>
<gene>
    <name evidence="2" type="ORF">WKW80_35635</name>
</gene>
<dbReference type="Gene3D" id="3.40.50.720">
    <property type="entry name" value="NAD(P)-binding Rossmann-like Domain"/>
    <property type="match status" value="1"/>
</dbReference>
<dbReference type="PANTHER" id="PTHR48079">
    <property type="entry name" value="PROTEIN YEEZ"/>
    <property type="match status" value="1"/>
</dbReference>
<feature type="domain" description="NAD-dependent epimerase/dehydratase" evidence="1">
    <location>
        <begin position="4"/>
        <end position="214"/>
    </location>
</feature>
<sequence>MKTIFLTGATGYIGGTIASKLVENGYRVRGLVRSAESAALLAERGVEPVLGGLDDVELLASEARASDGVINTASADNAGAVRALLAGLEGSSKVLVHTSGSSVVGDDVRGSRRSDTVFDETTPFVVAPGKQARRELDLLILGAASRDVRSVVICPSLIYGVGSGMNRNSVQIPTLVSNALEHGIVQTVGPGLNVWSNVHIDDVADLYLLAIANAPAGSFYFAENGEASFGEIAEAIAKRLDLGPPQALPPDVAVERWGEARAYFSLGSNSRVRAVRARRELGWSPRHASVTDWILNDMPVDASSAKPNP</sequence>
<dbReference type="SUPFAM" id="SSF51735">
    <property type="entry name" value="NAD(P)-binding Rossmann-fold domains"/>
    <property type="match status" value="1"/>
</dbReference>
<dbReference type="Pfam" id="PF01370">
    <property type="entry name" value="Epimerase"/>
    <property type="match status" value="1"/>
</dbReference>
<reference evidence="2 3" key="1">
    <citation type="submission" date="2024-03" db="EMBL/GenBank/DDBJ databases">
        <title>Novel species of the genus Variovorax.</title>
        <authorList>
            <person name="Liu Q."/>
            <person name="Xin Y.-H."/>
        </authorList>
    </citation>
    <scope>NUCLEOTIDE SEQUENCE [LARGE SCALE GENOMIC DNA]</scope>
    <source>
        <strain evidence="2 3">KACC 18501</strain>
    </source>
</reference>
<evidence type="ECO:0000313" key="2">
    <source>
        <dbReference type="EMBL" id="MEJ8827255.1"/>
    </source>
</evidence>
<dbReference type="RefSeq" id="WP_340368288.1">
    <property type="nucleotide sequence ID" value="NZ_JBBKZV010000059.1"/>
</dbReference>
<dbReference type="PANTHER" id="PTHR48079:SF6">
    <property type="entry name" value="NAD(P)-BINDING DOMAIN-CONTAINING PROTEIN-RELATED"/>
    <property type="match status" value="1"/>
</dbReference>
<keyword evidence="3" id="KW-1185">Reference proteome</keyword>
<evidence type="ECO:0000313" key="3">
    <source>
        <dbReference type="Proteomes" id="UP001363010"/>
    </source>
</evidence>
<dbReference type="Proteomes" id="UP001363010">
    <property type="component" value="Unassembled WGS sequence"/>
</dbReference>
<dbReference type="InterPro" id="IPR051783">
    <property type="entry name" value="NAD(P)-dependent_oxidoreduct"/>
</dbReference>
<dbReference type="EMBL" id="JBBKZV010000059">
    <property type="protein sequence ID" value="MEJ8827255.1"/>
    <property type="molecule type" value="Genomic_DNA"/>
</dbReference>